<keyword evidence="2" id="KW-0456">Lyase</keyword>
<dbReference type="SUPFAM" id="SSF52096">
    <property type="entry name" value="ClpP/crotonase"/>
    <property type="match status" value="1"/>
</dbReference>
<dbReference type="GO" id="GO:0016829">
    <property type="term" value="F:lyase activity"/>
    <property type="evidence" value="ECO:0007669"/>
    <property type="project" value="UniProtKB-KW"/>
</dbReference>
<dbReference type="InterPro" id="IPR029045">
    <property type="entry name" value="ClpP/crotonase-like_dom_sf"/>
</dbReference>
<dbReference type="InterPro" id="IPR014748">
    <property type="entry name" value="Enoyl-CoA_hydra_C"/>
</dbReference>
<dbReference type="PROSITE" id="PS00166">
    <property type="entry name" value="ENOYL_COA_HYDRATASE"/>
    <property type="match status" value="1"/>
</dbReference>
<dbReference type="KEGG" id="boz:DBV39_07820"/>
<evidence type="ECO:0000256" key="2">
    <source>
        <dbReference type="ARBA" id="ARBA00023239"/>
    </source>
</evidence>
<gene>
    <name evidence="4" type="ORF">DBV39_07820</name>
</gene>
<evidence type="ECO:0000256" key="3">
    <source>
        <dbReference type="RuleBase" id="RU003707"/>
    </source>
</evidence>
<proteinExistence type="inferred from homology"/>
<dbReference type="Pfam" id="PF00378">
    <property type="entry name" value="ECH_1"/>
    <property type="match status" value="1"/>
</dbReference>
<dbReference type="CDD" id="cd06558">
    <property type="entry name" value="crotonase-like"/>
    <property type="match status" value="1"/>
</dbReference>
<dbReference type="Gene3D" id="3.90.226.10">
    <property type="entry name" value="2-enoyl-CoA Hydratase, Chain A, domain 1"/>
    <property type="match status" value="1"/>
</dbReference>
<comment type="similarity">
    <text evidence="1 3">Belongs to the enoyl-CoA hydratase/isomerase family.</text>
</comment>
<dbReference type="EMBL" id="CP028901">
    <property type="protein sequence ID" value="AWB33632.1"/>
    <property type="molecule type" value="Genomic_DNA"/>
</dbReference>
<dbReference type="GO" id="GO:0006635">
    <property type="term" value="P:fatty acid beta-oxidation"/>
    <property type="evidence" value="ECO:0007669"/>
    <property type="project" value="TreeGrafter"/>
</dbReference>
<protein>
    <submittedName>
        <fullName evidence="4">3-hydroxybutyryl-CoA dehydratase</fullName>
    </submittedName>
</protein>
<dbReference type="InterPro" id="IPR018376">
    <property type="entry name" value="Enoyl-CoA_hyd/isom_CS"/>
</dbReference>
<dbReference type="Gene3D" id="1.10.12.10">
    <property type="entry name" value="Lyase 2-enoyl-coa Hydratase, Chain A, domain 2"/>
    <property type="match status" value="1"/>
</dbReference>
<reference evidence="4 5" key="1">
    <citation type="submission" date="2018-04" db="EMBL/GenBank/DDBJ databases">
        <title>Bordetella sp. HZ20 isolated from seawater.</title>
        <authorList>
            <person name="Sun C."/>
        </authorList>
    </citation>
    <scope>NUCLEOTIDE SEQUENCE [LARGE SCALE GENOMIC DNA]</scope>
    <source>
        <strain evidence="4 5">HZ20</strain>
    </source>
</reference>
<name>A0A2R4XII0_9BURK</name>
<evidence type="ECO:0000256" key="1">
    <source>
        <dbReference type="ARBA" id="ARBA00005254"/>
    </source>
</evidence>
<dbReference type="PANTHER" id="PTHR11941">
    <property type="entry name" value="ENOYL-COA HYDRATASE-RELATED"/>
    <property type="match status" value="1"/>
</dbReference>
<dbReference type="OrthoDB" id="2862111at2"/>
<dbReference type="Proteomes" id="UP000244571">
    <property type="component" value="Chromosome"/>
</dbReference>
<dbReference type="AlphaFoldDB" id="A0A2R4XII0"/>
<evidence type="ECO:0000313" key="4">
    <source>
        <dbReference type="EMBL" id="AWB33632.1"/>
    </source>
</evidence>
<dbReference type="PANTHER" id="PTHR11941:SF54">
    <property type="entry name" value="ENOYL-COA HYDRATASE, MITOCHONDRIAL"/>
    <property type="match status" value="1"/>
</dbReference>
<evidence type="ECO:0000313" key="5">
    <source>
        <dbReference type="Proteomes" id="UP000244571"/>
    </source>
</evidence>
<dbReference type="RefSeq" id="WP_108621061.1">
    <property type="nucleotide sequence ID" value="NZ_CP028901.1"/>
</dbReference>
<organism evidence="4 5">
    <name type="scientific">Orrella marina</name>
    <dbReference type="NCBI Taxonomy" id="2163011"/>
    <lineage>
        <taxon>Bacteria</taxon>
        <taxon>Pseudomonadati</taxon>
        <taxon>Pseudomonadota</taxon>
        <taxon>Betaproteobacteria</taxon>
        <taxon>Burkholderiales</taxon>
        <taxon>Alcaligenaceae</taxon>
        <taxon>Orrella</taxon>
    </lineage>
</organism>
<dbReference type="InterPro" id="IPR001753">
    <property type="entry name" value="Enoyl-CoA_hydra/iso"/>
</dbReference>
<keyword evidence="5" id="KW-1185">Reference proteome</keyword>
<sequence>MGTPELTIDGHLAVIKLRRPDQANRLGPDDLQTIFKHLQTVNDAPEVRVLRIESEGKYFCSGFDIKKLGGERVVDFEDVVDRLETLRPVTIAVLHGGVYGGATDLALACDFRVGSDKTNMFMPAARLGLHYYESGMERYVQRLGINTAKRLFLTAEQIDAQEMLNVGYLTHLVESESLGEKVANLTATLIAMAPLACLGMKKHLTRISQGKLDRQDLEKDIKVVMASEDLQEGRTAWSEKRKPVFKGR</sequence>
<accession>A0A2R4XII0</accession>